<feature type="compositionally biased region" description="Basic and acidic residues" evidence="1">
    <location>
        <begin position="93"/>
        <end position="125"/>
    </location>
</feature>
<sequence>MPSSAKEKDRFCLMALINMYQICFRAKESQVKTSQKHGNPRPPLSSSDLFVLMSAADPVSSYRDLFDRYWRKREEERGRPSEGPDRTKRRVRRTSEEHRDPQESRCRERKAQGGEDRSRAGEGTT</sequence>
<reference evidence="2 3" key="1">
    <citation type="journal article" date="2009" name="Appl. Environ. Microbiol.">
        <title>Community genomic and proteomic analyses of chemoautotrophic iron-oxidizing "Leptospirillum rubarum" (Group II) and "Leptospirillum ferrodiazotrophum" (Group III) bacteria in acid mine drainage biofilms.</title>
        <authorList>
            <person name="Goltsman D.S."/>
            <person name="Denef V.J."/>
            <person name="Singer S.W."/>
            <person name="VerBerkmoes N.C."/>
            <person name="Lefsrud M."/>
            <person name="Mueller R.S."/>
            <person name="Dick G.J."/>
            <person name="Sun C.L."/>
            <person name="Wheeler K.E."/>
            <person name="Zemla A."/>
            <person name="Baker B.J."/>
            <person name="Hauser L."/>
            <person name="Land M."/>
            <person name="Shah M.B."/>
            <person name="Thelen M.P."/>
            <person name="Hettich R.L."/>
            <person name="Banfield J.F."/>
        </authorList>
    </citation>
    <scope>NUCLEOTIDE SEQUENCE [LARGE SCALE GENOMIC DNA]</scope>
</reference>
<evidence type="ECO:0000256" key="1">
    <source>
        <dbReference type="SAM" id="MobiDB-lite"/>
    </source>
</evidence>
<gene>
    <name evidence="2" type="ORF">UBAL3_44810064</name>
</gene>
<name>C6HTZ9_9BACT</name>
<protein>
    <submittedName>
        <fullName evidence="2">Uncharacterized protein</fullName>
    </submittedName>
</protein>
<organism evidence="2 3">
    <name type="scientific">Leptospirillum ferrodiazotrophum</name>
    <dbReference type="NCBI Taxonomy" id="412449"/>
    <lineage>
        <taxon>Bacteria</taxon>
        <taxon>Pseudomonadati</taxon>
        <taxon>Nitrospirota</taxon>
        <taxon>Nitrospiria</taxon>
        <taxon>Nitrospirales</taxon>
        <taxon>Nitrospiraceae</taxon>
        <taxon>Leptospirillum</taxon>
    </lineage>
</organism>
<keyword evidence="3" id="KW-1185">Reference proteome</keyword>
<feature type="compositionally biased region" description="Basic and acidic residues" evidence="1">
    <location>
        <begin position="73"/>
        <end position="86"/>
    </location>
</feature>
<feature type="region of interest" description="Disordered" evidence="1">
    <location>
        <begin position="73"/>
        <end position="125"/>
    </location>
</feature>
<accession>C6HTZ9</accession>
<feature type="region of interest" description="Disordered" evidence="1">
    <location>
        <begin position="29"/>
        <end position="48"/>
    </location>
</feature>
<dbReference type="EMBL" id="GG693852">
    <property type="protein sequence ID" value="EES53927.1"/>
    <property type="molecule type" value="Genomic_DNA"/>
</dbReference>
<evidence type="ECO:0000313" key="3">
    <source>
        <dbReference type="Proteomes" id="UP000009374"/>
    </source>
</evidence>
<evidence type="ECO:0000313" key="2">
    <source>
        <dbReference type="EMBL" id="EES53927.1"/>
    </source>
</evidence>
<proteinExistence type="predicted"/>
<dbReference type="Proteomes" id="UP000009374">
    <property type="component" value="Unassembled WGS sequence"/>
</dbReference>
<dbReference type="AlphaFoldDB" id="C6HTZ9"/>